<dbReference type="InterPro" id="IPR056764">
    <property type="entry name" value="LbH_EIF2B3/5"/>
</dbReference>
<evidence type="ECO:0000256" key="4">
    <source>
        <dbReference type="ARBA" id="ARBA00022540"/>
    </source>
</evidence>
<dbReference type="AlphaFoldDB" id="A0A2T3AXF3"/>
<dbReference type="GO" id="GO:0003743">
    <property type="term" value="F:translation initiation factor activity"/>
    <property type="evidence" value="ECO:0007669"/>
    <property type="project" value="UniProtKB-KW"/>
</dbReference>
<evidence type="ECO:0000256" key="3">
    <source>
        <dbReference type="ARBA" id="ARBA00022490"/>
    </source>
</evidence>
<dbReference type="InterPro" id="IPR051960">
    <property type="entry name" value="eIF2B_gamma"/>
</dbReference>
<keyword evidence="3" id="KW-0963">Cytoplasm</keyword>
<dbReference type="GO" id="GO:0005851">
    <property type="term" value="C:eukaryotic translation initiation factor 2B complex"/>
    <property type="evidence" value="ECO:0007669"/>
    <property type="project" value="TreeGrafter"/>
</dbReference>
<dbReference type="OrthoDB" id="10250549at2759"/>
<comment type="subcellular location">
    <subcellularLocation>
        <location evidence="1">Cytoplasm</location>
        <location evidence="1">Cytosol</location>
    </subcellularLocation>
</comment>
<evidence type="ECO:0000256" key="5">
    <source>
        <dbReference type="ARBA" id="ARBA00022917"/>
    </source>
</evidence>
<dbReference type="InParanoid" id="A0A2T3AXF3"/>
<keyword evidence="11" id="KW-1185">Reference proteome</keyword>
<proteinExistence type="inferred from homology"/>
<comment type="subunit">
    <text evidence="8">Component of the translation initiation factor 2B (eIF2B) complex which is a heterodecamer of two sets of five different subunits: alpha, beta, gamma, delta and epsilon. Subunits alpha, beta and delta comprise a regulatory subcomplex and subunits epsilon and gamma comprise a catalytic subcomplex. Within the complex, the hexameric regulatory complex resides at the center, with the two heterodimeric catalytic subcomplexes bound on opposite sides.</text>
</comment>
<reference evidence="10 11" key="1">
    <citation type="journal article" date="2018" name="New Phytol.">
        <title>Comparative genomics and transcriptomics depict ericoid mycorrhizal fungi as versatile saprotrophs and plant mutualists.</title>
        <authorList>
            <person name="Martino E."/>
            <person name="Morin E."/>
            <person name="Grelet G.A."/>
            <person name="Kuo A."/>
            <person name="Kohler A."/>
            <person name="Daghino S."/>
            <person name="Barry K.W."/>
            <person name="Cichocki N."/>
            <person name="Clum A."/>
            <person name="Dockter R.B."/>
            <person name="Hainaut M."/>
            <person name="Kuo R.C."/>
            <person name="LaButti K."/>
            <person name="Lindahl B.D."/>
            <person name="Lindquist E.A."/>
            <person name="Lipzen A."/>
            <person name="Khouja H.R."/>
            <person name="Magnuson J."/>
            <person name="Murat C."/>
            <person name="Ohm R.A."/>
            <person name="Singer S.W."/>
            <person name="Spatafora J.W."/>
            <person name="Wang M."/>
            <person name="Veneault-Fourrey C."/>
            <person name="Henrissat B."/>
            <person name="Grigoriev I.V."/>
            <person name="Martin F.M."/>
            <person name="Perotto S."/>
        </authorList>
    </citation>
    <scope>NUCLEOTIDE SEQUENCE [LARGE SCALE GENOMIC DNA]</scope>
    <source>
        <strain evidence="10 11">ATCC 22711</strain>
    </source>
</reference>
<evidence type="ECO:0000256" key="1">
    <source>
        <dbReference type="ARBA" id="ARBA00004514"/>
    </source>
</evidence>
<evidence type="ECO:0000256" key="7">
    <source>
        <dbReference type="ARBA" id="ARBA00044229"/>
    </source>
</evidence>
<evidence type="ECO:0000313" key="10">
    <source>
        <dbReference type="EMBL" id="PSS13329.1"/>
    </source>
</evidence>
<feature type="domain" description="EIF2B subunit epsilon/gamma LbH" evidence="9">
    <location>
        <begin position="417"/>
        <end position="501"/>
    </location>
</feature>
<dbReference type="CDD" id="cd04652">
    <property type="entry name" value="LbH_eIF2B_gamma_C"/>
    <property type="match status" value="1"/>
</dbReference>
<protein>
    <recommendedName>
        <fullName evidence="6">Translation initiation factor eIF2B subunit gamma</fullName>
    </recommendedName>
    <alternativeName>
        <fullName evidence="7">eIF2B GDP-GTP exchange factor subunit gamma</fullName>
    </alternativeName>
</protein>
<dbReference type="SUPFAM" id="SSF53448">
    <property type="entry name" value="Nucleotide-diphospho-sugar transferases"/>
    <property type="match status" value="1"/>
</dbReference>
<dbReference type="PANTHER" id="PTHR45989:SF1">
    <property type="entry name" value="TRANSLATION INITIATION FACTOR EIF-2B SUBUNIT GAMMA"/>
    <property type="match status" value="1"/>
</dbReference>
<dbReference type="RefSeq" id="XP_024719320.1">
    <property type="nucleotide sequence ID" value="XM_024866920.1"/>
</dbReference>
<dbReference type="STRING" id="857342.A0A2T3AXF3"/>
<gene>
    <name evidence="10" type="ORF">M430DRAFT_36380</name>
</gene>
<comment type="similarity">
    <text evidence="2">Belongs to the eIF-2B gamma/epsilon subunits family.</text>
</comment>
<organism evidence="10 11">
    <name type="scientific">Amorphotheca resinae ATCC 22711</name>
    <dbReference type="NCBI Taxonomy" id="857342"/>
    <lineage>
        <taxon>Eukaryota</taxon>
        <taxon>Fungi</taxon>
        <taxon>Dikarya</taxon>
        <taxon>Ascomycota</taxon>
        <taxon>Pezizomycotina</taxon>
        <taxon>Leotiomycetes</taxon>
        <taxon>Helotiales</taxon>
        <taxon>Amorphothecaceae</taxon>
        <taxon>Amorphotheca</taxon>
    </lineage>
</organism>
<dbReference type="EMBL" id="KZ679014">
    <property type="protein sequence ID" value="PSS13329.1"/>
    <property type="molecule type" value="Genomic_DNA"/>
</dbReference>
<dbReference type="Gene3D" id="2.160.10.10">
    <property type="entry name" value="Hexapeptide repeat proteins"/>
    <property type="match status" value="1"/>
</dbReference>
<evidence type="ECO:0000256" key="8">
    <source>
        <dbReference type="ARBA" id="ARBA00046432"/>
    </source>
</evidence>
<dbReference type="PANTHER" id="PTHR45989">
    <property type="entry name" value="TRANSLATION INITIATION FACTOR EIF-2B SUBUNIT GAMMA"/>
    <property type="match status" value="1"/>
</dbReference>
<evidence type="ECO:0000256" key="2">
    <source>
        <dbReference type="ARBA" id="ARBA00007878"/>
    </source>
</evidence>
<dbReference type="Gene3D" id="3.90.550.10">
    <property type="entry name" value="Spore Coat Polysaccharide Biosynthesis Protein SpsA, Chain A"/>
    <property type="match status" value="1"/>
</dbReference>
<dbReference type="Pfam" id="PF25084">
    <property type="entry name" value="LbH_EIF2B"/>
    <property type="match status" value="1"/>
</dbReference>
<dbReference type="Proteomes" id="UP000241818">
    <property type="component" value="Unassembled WGS sequence"/>
</dbReference>
<evidence type="ECO:0000256" key="6">
    <source>
        <dbReference type="ARBA" id="ARBA00044196"/>
    </source>
</evidence>
<dbReference type="GO" id="GO:0005085">
    <property type="term" value="F:guanyl-nucleotide exchange factor activity"/>
    <property type="evidence" value="ECO:0007669"/>
    <property type="project" value="TreeGrafter"/>
</dbReference>
<dbReference type="GO" id="GO:0005829">
    <property type="term" value="C:cytosol"/>
    <property type="evidence" value="ECO:0007669"/>
    <property type="project" value="UniProtKB-SubCell"/>
</dbReference>
<name>A0A2T3AXF3_AMORE</name>
<sequence length="549" mass="59063">MPAPGFQALILCGPGSSFPTFTTNPDENPKALIPIANRPMVWYPIDFCYRMGVTNITLIAPPSSAPAIEAAMNTNPHLTGLPLPKPNILAPKDLDQNTGTAQIFRLPEVRAAINGDFIVLPCDLVCELGGESLIESWMVKEAGLGGADAGGRSPKTALDSPRGGRKGGLGVWYETKGETIVKGEETDFIATSPLETLSVPPPKSSLLSHVSRLVYSVPTDTLNDITEEKKTLPIRHSLVRAHSRIRMLSSHRDAHIYIFPAWVLDMINLNEHFDSIGEDVIGWWAKAGWQDGLGDKLGLREVFRNPDSAAKDDNLLQDAPTDDVDFASLSTTRTSKLQAPEASDQLVIPPILAYIHPSKPTPKTPTVPLIRRVDTAPLLLSISLQLAKLDSIENLGREASSPFAHQSKVAYPEGIASKTTVTRPDCLLAENVTVEEKCSIKECVIGANCQIKSGAKLTRCVLMDGVVVGKGCKLTGCILGKRSVIGEDSILVDCEVQENLLVEAKTEDKNNNLMSSEGMEATEEEIQGSFAEDGMALDTDEGAGLSLSA</sequence>
<accession>A0A2T3AXF3</accession>
<dbReference type="InterPro" id="IPR029044">
    <property type="entry name" value="Nucleotide-diphossugar_trans"/>
</dbReference>
<keyword evidence="5" id="KW-0648">Protein biosynthesis</keyword>
<dbReference type="GO" id="GO:0002183">
    <property type="term" value="P:cytoplasmic translational initiation"/>
    <property type="evidence" value="ECO:0007669"/>
    <property type="project" value="TreeGrafter"/>
</dbReference>
<dbReference type="GeneID" id="36575001"/>
<keyword evidence="4" id="KW-0396">Initiation factor</keyword>
<evidence type="ECO:0000259" key="9">
    <source>
        <dbReference type="Pfam" id="PF25084"/>
    </source>
</evidence>
<evidence type="ECO:0000313" key="11">
    <source>
        <dbReference type="Proteomes" id="UP000241818"/>
    </source>
</evidence>